<dbReference type="InterPro" id="IPR015615">
    <property type="entry name" value="TGF-beta-rel"/>
</dbReference>
<dbReference type="EMBL" id="CAUEEQ010063270">
    <property type="protein sequence ID" value="CAJ0964816.1"/>
    <property type="molecule type" value="Genomic_DNA"/>
</dbReference>
<dbReference type="PANTHER" id="PTHR11848">
    <property type="entry name" value="TGF-BETA FAMILY"/>
    <property type="match status" value="1"/>
</dbReference>
<evidence type="ECO:0000256" key="1">
    <source>
        <dbReference type="ARBA" id="ARBA00004613"/>
    </source>
</evidence>
<evidence type="ECO:0000256" key="8">
    <source>
        <dbReference type="ARBA" id="ARBA00023157"/>
    </source>
</evidence>
<dbReference type="Pfam" id="PF00019">
    <property type="entry name" value="TGF_beta"/>
    <property type="match status" value="1"/>
</dbReference>
<evidence type="ECO:0000256" key="9">
    <source>
        <dbReference type="ARBA" id="ARBA00023180"/>
    </source>
</evidence>
<dbReference type="Gene3D" id="2.10.90.10">
    <property type="entry name" value="Cystine-knot cytokines"/>
    <property type="match status" value="1"/>
</dbReference>
<comment type="subcellular location">
    <subcellularLocation>
        <location evidence="1">Secreted</location>
    </subcellularLocation>
</comment>
<sequence>MQQPGKQQSRVNPVVIGGGGHLPEAACVQMKRSASRGFRKMAAGGRACADGDCGGHFPEAPGSRALHLRTRGLRKMAATTDNRIHPALLLTGLLHHLTGERDPDYCASSAAAPLLPHLCRHVLAIPQGSKGLQDSFYSSKHTHRTNYPLYMMKLYQSIIAGNTTELSGLEHPALQESNTVLSLSARSCTEEGNHWMLSFDMSSISSSSELKLLELRIFFPHFGKKHNITVKIYHWKRGNKKLFMGSFKTNSATKMDDTWKIFNLTRILQNSIHHGEPGLSVEYLPAEEQLQSSGVDTGQTLQHNTEPLDENPLPSDRAMLVVFARDNPNTRHFSSSSLFQTVQSSKYIRTDRTAKSGGVKRQKRNHNPKHNIIVNSMPANAIEVGEPFCRKVDMWVEFHKIEWGDRIVYPRRYNAYRCEGACPIPLNESFQPTNHAFIKSLVKLYDTEKVECSSCIPVKMSAMSMLMYEDEIVVLKHHEDMVVEQCG</sequence>
<evidence type="ECO:0000256" key="5">
    <source>
        <dbReference type="ARBA" id="ARBA00022685"/>
    </source>
</evidence>
<keyword evidence="13" id="KW-1185">Reference proteome</keyword>
<evidence type="ECO:0000256" key="7">
    <source>
        <dbReference type="ARBA" id="ARBA00023030"/>
    </source>
</evidence>
<evidence type="ECO:0000313" key="13">
    <source>
        <dbReference type="Proteomes" id="UP001176940"/>
    </source>
</evidence>
<protein>
    <recommendedName>
        <fullName evidence="11">TGF-beta family profile domain-containing protein</fullName>
    </recommendedName>
</protein>
<dbReference type="InterPro" id="IPR017948">
    <property type="entry name" value="TGFb_CS"/>
</dbReference>
<dbReference type="InterPro" id="IPR001111">
    <property type="entry name" value="TGF-b_propeptide"/>
</dbReference>
<comment type="caution">
    <text evidence="12">The sequence shown here is derived from an EMBL/GenBank/DDBJ whole genome shotgun (WGS) entry which is preliminary data.</text>
</comment>
<feature type="domain" description="TGF-beta family profile" evidence="11">
    <location>
        <begin position="361"/>
        <end position="487"/>
    </location>
</feature>
<reference evidence="12" key="1">
    <citation type="submission" date="2023-07" db="EMBL/GenBank/DDBJ databases">
        <authorList>
            <person name="Stuckert A."/>
        </authorList>
    </citation>
    <scope>NUCLEOTIDE SEQUENCE</scope>
</reference>
<name>A0ABN9MGZ3_9NEOB</name>
<gene>
    <name evidence="12" type="ORF">RIMI_LOCUS19632063</name>
</gene>
<dbReference type="SUPFAM" id="SSF57501">
    <property type="entry name" value="Cystine-knot cytokines"/>
    <property type="match status" value="1"/>
</dbReference>
<evidence type="ECO:0000256" key="10">
    <source>
        <dbReference type="RuleBase" id="RU000354"/>
    </source>
</evidence>
<keyword evidence="7 10" id="KW-0339">Growth factor</keyword>
<feature type="non-terminal residue" evidence="12">
    <location>
        <position position="487"/>
    </location>
</feature>
<evidence type="ECO:0000256" key="3">
    <source>
        <dbReference type="ARBA" id="ARBA00022473"/>
    </source>
</evidence>
<dbReference type="SMART" id="SM00204">
    <property type="entry name" value="TGFB"/>
    <property type="match status" value="1"/>
</dbReference>
<evidence type="ECO:0000256" key="4">
    <source>
        <dbReference type="ARBA" id="ARBA00022525"/>
    </source>
</evidence>
<dbReference type="PROSITE" id="PS51362">
    <property type="entry name" value="TGF_BETA_2"/>
    <property type="match status" value="1"/>
</dbReference>
<keyword evidence="9" id="KW-0325">Glycoprotein</keyword>
<keyword evidence="6" id="KW-0732">Signal</keyword>
<dbReference type="InterPro" id="IPR029034">
    <property type="entry name" value="Cystine-knot_cytokine"/>
</dbReference>
<comment type="similarity">
    <text evidence="2 10">Belongs to the TGF-beta family.</text>
</comment>
<evidence type="ECO:0000256" key="6">
    <source>
        <dbReference type="ARBA" id="ARBA00022729"/>
    </source>
</evidence>
<keyword evidence="4" id="KW-0964">Secreted</keyword>
<dbReference type="PROSITE" id="PS00250">
    <property type="entry name" value="TGF_BETA_1"/>
    <property type="match status" value="1"/>
</dbReference>
<evidence type="ECO:0000259" key="11">
    <source>
        <dbReference type="PROSITE" id="PS51362"/>
    </source>
</evidence>
<accession>A0ABN9MGZ3</accession>
<evidence type="ECO:0000313" key="12">
    <source>
        <dbReference type="EMBL" id="CAJ0964816.1"/>
    </source>
</evidence>
<evidence type="ECO:0000256" key="2">
    <source>
        <dbReference type="ARBA" id="ARBA00006656"/>
    </source>
</evidence>
<organism evidence="12 13">
    <name type="scientific">Ranitomeya imitator</name>
    <name type="common">mimic poison frog</name>
    <dbReference type="NCBI Taxonomy" id="111125"/>
    <lineage>
        <taxon>Eukaryota</taxon>
        <taxon>Metazoa</taxon>
        <taxon>Chordata</taxon>
        <taxon>Craniata</taxon>
        <taxon>Vertebrata</taxon>
        <taxon>Euteleostomi</taxon>
        <taxon>Amphibia</taxon>
        <taxon>Batrachia</taxon>
        <taxon>Anura</taxon>
        <taxon>Neobatrachia</taxon>
        <taxon>Hyloidea</taxon>
        <taxon>Dendrobatidae</taxon>
        <taxon>Dendrobatinae</taxon>
        <taxon>Ranitomeya</taxon>
    </lineage>
</organism>
<dbReference type="PANTHER" id="PTHR11848:SF159">
    <property type="entry name" value="NODAL HOMOLOG"/>
    <property type="match status" value="1"/>
</dbReference>
<keyword evidence="3" id="KW-0217">Developmental protein</keyword>
<dbReference type="Proteomes" id="UP001176940">
    <property type="component" value="Unassembled WGS sequence"/>
</dbReference>
<keyword evidence="8" id="KW-1015">Disulfide bond</keyword>
<proteinExistence type="inferred from homology"/>
<dbReference type="Pfam" id="PF00688">
    <property type="entry name" value="TGFb_propeptide"/>
    <property type="match status" value="1"/>
</dbReference>
<dbReference type="InterPro" id="IPR001839">
    <property type="entry name" value="TGF-b_C"/>
</dbReference>
<keyword evidence="5" id="KW-0165">Cleavage on pair of basic residues</keyword>